<gene>
    <name evidence="2" type="ORF">F5891DRAFT_987409</name>
</gene>
<dbReference type="AlphaFoldDB" id="A0AAD4DQD8"/>
<feature type="compositionally biased region" description="Pro residues" evidence="1">
    <location>
        <begin position="187"/>
        <end position="197"/>
    </location>
</feature>
<feature type="compositionally biased region" description="Polar residues" evidence="1">
    <location>
        <begin position="200"/>
        <end position="212"/>
    </location>
</feature>
<feature type="region of interest" description="Disordered" evidence="1">
    <location>
        <begin position="487"/>
        <end position="506"/>
    </location>
</feature>
<feature type="region of interest" description="Disordered" evidence="1">
    <location>
        <begin position="78"/>
        <end position="212"/>
    </location>
</feature>
<comment type="caution">
    <text evidence="2">The sequence shown here is derived from an EMBL/GenBank/DDBJ whole genome shotgun (WGS) entry which is preliminary data.</text>
</comment>
<evidence type="ECO:0000313" key="2">
    <source>
        <dbReference type="EMBL" id="KAG1889601.1"/>
    </source>
</evidence>
<dbReference type="EMBL" id="JABBWK010000158">
    <property type="protein sequence ID" value="KAG1889601.1"/>
    <property type="molecule type" value="Genomic_DNA"/>
</dbReference>
<evidence type="ECO:0000313" key="3">
    <source>
        <dbReference type="Proteomes" id="UP001195769"/>
    </source>
</evidence>
<dbReference type="Proteomes" id="UP001195769">
    <property type="component" value="Unassembled WGS sequence"/>
</dbReference>
<keyword evidence="3" id="KW-1185">Reference proteome</keyword>
<accession>A0AAD4DQD8</accession>
<evidence type="ECO:0000256" key="1">
    <source>
        <dbReference type="SAM" id="MobiDB-lite"/>
    </source>
</evidence>
<proteinExistence type="predicted"/>
<organism evidence="2 3">
    <name type="scientific">Suillus fuscotomentosus</name>
    <dbReference type="NCBI Taxonomy" id="1912939"/>
    <lineage>
        <taxon>Eukaryota</taxon>
        <taxon>Fungi</taxon>
        <taxon>Dikarya</taxon>
        <taxon>Basidiomycota</taxon>
        <taxon>Agaricomycotina</taxon>
        <taxon>Agaricomycetes</taxon>
        <taxon>Agaricomycetidae</taxon>
        <taxon>Boletales</taxon>
        <taxon>Suillineae</taxon>
        <taxon>Suillaceae</taxon>
        <taxon>Suillus</taxon>
    </lineage>
</organism>
<feature type="compositionally biased region" description="Low complexity" evidence="1">
    <location>
        <begin position="139"/>
        <end position="155"/>
    </location>
</feature>
<dbReference type="GeneID" id="64672197"/>
<reference evidence="2" key="1">
    <citation type="journal article" date="2020" name="New Phytol.">
        <title>Comparative genomics reveals dynamic genome evolution in host specialist ectomycorrhizal fungi.</title>
        <authorList>
            <person name="Lofgren L.A."/>
            <person name="Nguyen N.H."/>
            <person name="Vilgalys R."/>
            <person name="Ruytinx J."/>
            <person name="Liao H.L."/>
            <person name="Branco S."/>
            <person name="Kuo A."/>
            <person name="LaButti K."/>
            <person name="Lipzen A."/>
            <person name="Andreopoulos W."/>
            <person name="Pangilinan J."/>
            <person name="Riley R."/>
            <person name="Hundley H."/>
            <person name="Na H."/>
            <person name="Barry K."/>
            <person name="Grigoriev I.V."/>
            <person name="Stajich J.E."/>
            <person name="Kennedy P.G."/>
        </authorList>
    </citation>
    <scope>NUCLEOTIDE SEQUENCE</scope>
    <source>
        <strain evidence="2">FC203</strain>
    </source>
</reference>
<protein>
    <submittedName>
        <fullName evidence="2">Uncharacterized protein</fullName>
    </submittedName>
</protein>
<sequence>MRECSHNYLPRVGIQVPPGVGDVVLVLCSDVKPEICAHAKIYYTCTSISAPQSAPPKIASSPEESQLRLLEALVKEIKTPVTERNPPERRGSQSSTCSNRTIRAPPEGLNRSTTSLQELLDKHSDTTQTHSTPSGIEKQSGSGLGESSQQSCQSKGKQKAIDISSPLSDPHISPPNSATFSTLPRLPNLPPPPPAGPAPTVQSNPVSQPITQNQQFPPEAMASIMSWFSTGFSHVTSTLEGHQSAIAKRIEDDVKEIRQICMRTQEQQRNLSCEHYAKSKVKKKKRAGFVPDPKDDCVDAPTDHSKVTYNAFKACIRQHAHHLLRVSDYRLLTSSNCSITEDENFAYISNTPGRIQITADNFRLDLMRHRSTKFNIDAILVFALDFIEKTTKFGWYSDSKIPERYFTRKAVKDAFYSHFKTIRDYYKDIEKVKNGMSMEELKDKKQLELKKSARQSRKNRLYAERLKACALDGGPFTPHMALLQEAGSAGCSSDESESEPDQEPAYLQKAPRRAKHIGYRRIEPIWRGTAFRSLMYRIDDRVDDLRSSGVNFASSRASRRRCGNVPRTRLHSNKTNPSVAAPPSLPRNCYNPVWYNSLPLEAKLRLDIKDWDWDFCNGGQLEVEGAPQTGHGDYCVPDPSDPFGQRRMQVDGDCGEGPSNSDS</sequence>
<name>A0AAD4DQD8_9AGAM</name>
<feature type="compositionally biased region" description="Polar residues" evidence="1">
    <location>
        <begin position="92"/>
        <end position="101"/>
    </location>
</feature>
<dbReference type="RefSeq" id="XP_041217462.1">
    <property type="nucleotide sequence ID" value="XM_041377899.1"/>
</dbReference>
<feature type="region of interest" description="Disordered" evidence="1">
    <location>
        <begin position="626"/>
        <end position="663"/>
    </location>
</feature>